<dbReference type="PANTHER" id="PTHR43591">
    <property type="entry name" value="METHYLTRANSFERASE"/>
    <property type="match status" value="1"/>
</dbReference>
<dbReference type="InterPro" id="IPR013216">
    <property type="entry name" value="Methyltransf_11"/>
</dbReference>
<dbReference type="GO" id="GO:0008168">
    <property type="term" value="F:methyltransferase activity"/>
    <property type="evidence" value="ECO:0007669"/>
    <property type="project" value="UniProtKB-KW"/>
</dbReference>
<keyword evidence="2" id="KW-0808">Transferase</keyword>
<name>A0ABP8DGP2_9ACTN</name>
<comment type="caution">
    <text evidence="2">The sequence shown here is derived from an EMBL/GenBank/DDBJ whole genome shotgun (WGS) entry which is preliminary data.</text>
</comment>
<feature type="domain" description="Methyltransferase type 11" evidence="1">
    <location>
        <begin position="46"/>
        <end position="140"/>
    </location>
</feature>
<accession>A0ABP8DGP2</accession>
<organism evidence="2 3">
    <name type="scientific">Dactylosporangium darangshiense</name>
    <dbReference type="NCBI Taxonomy" id="579108"/>
    <lineage>
        <taxon>Bacteria</taxon>
        <taxon>Bacillati</taxon>
        <taxon>Actinomycetota</taxon>
        <taxon>Actinomycetes</taxon>
        <taxon>Micromonosporales</taxon>
        <taxon>Micromonosporaceae</taxon>
        <taxon>Dactylosporangium</taxon>
    </lineage>
</organism>
<dbReference type="Gene3D" id="3.40.50.150">
    <property type="entry name" value="Vaccinia Virus protein VP39"/>
    <property type="match status" value="1"/>
</dbReference>
<dbReference type="PANTHER" id="PTHR43591:SF24">
    <property type="entry name" value="2-METHOXY-6-POLYPRENYL-1,4-BENZOQUINOL METHYLASE, MITOCHONDRIAL"/>
    <property type="match status" value="1"/>
</dbReference>
<sequence length="273" mass="28766">MTTPLKEKHRAVWASGDYAAVAADIIPELGALLVEAAGVQAGQEVLDVAAGTGNAAIPATLAGARVTASDLTPSLLEIGSKLAAERGAELDWVEADAEDLPFDTGRFDTVLSCVGVMFAPFHQTAADELVRVCRPGGTIALLSWTPAGFIGHLFGTMKPYAAPPPPGAQPPPLWGDEAHVRALLGDRVTAVEARTATVRVEAFAAASAFREYFKHNYGPTLAVYRSLADDRDRTAALDLALDELAARFRAPDGSMEWEYLLLTARRSGAPTGA</sequence>
<evidence type="ECO:0000313" key="2">
    <source>
        <dbReference type="EMBL" id="GAA4255566.1"/>
    </source>
</evidence>
<protein>
    <submittedName>
        <fullName evidence="2">Class I SAM-dependent methyltransferase</fullName>
    </submittedName>
</protein>
<dbReference type="EMBL" id="BAABAT010000021">
    <property type="protein sequence ID" value="GAA4255566.1"/>
    <property type="molecule type" value="Genomic_DNA"/>
</dbReference>
<evidence type="ECO:0000313" key="3">
    <source>
        <dbReference type="Proteomes" id="UP001500620"/>
    </source>
</evidence>
<proteinExistence type="predicted"/>
<dbReference type="InterPro" id="IPR029063">
    <property type="entry name" value="SAM-dependent_MTases_sf"/>
</dbReference>
<dbReference type="RefSeq" id="WP_345132567.1">
    <property type="nucleotide sequence ID" value="NZ_BAABAT010000021.1"/>
</dbReference>
<reference evidence="3" key="1">
    <citation type="journal article" date="2019" name="Int. J. Syst. Evol. Microbiol.">
        <title>The Global Catalogue of Microorganisms (GCM) 10K type strain sequencing project: providing services to taxonomists for standard genome sequencing and annotation.</title>
        <authorList>
            <consortium name="The Broad Institute Genomics Platform"/>
            <consortium name="The Broad Institute Genome Sequencing Center for Infectious Disease"/>
            <person name="Wu L."/>
            <person name="Ma J."/>
        </authorList>
    </citation>
    <scope>NUCLEOTIDE SEQUENCE [LARGE SCALE GENOMIC DNA]</scope>
    <source>
        <strain evidence="3">JCM 17441</strain>
    </source>
</reference>
<keyword evidence="2" id="KW-0489">Methyltransferase</keyword>
<dbReference type="CDD" id="cd02440">
    <property type="entry name" value="AdoMet_MTases"/>
    <property type="match status" value="1"/>
</dbReference>
<evidence type="ECO:0000259" key="1">
    <source>
        <dbReference type="Pfam" id="PF08241"/>
    </source>
</evidence>
<dbReference type="GO" id="GO:0032259">
    <property type="term" value="P:methylation"/>
    <property type="evidence" value="ECO:0007669"/>
    <property type="project" value="UniProtKB-KW"/>
</dbReference>
<dbReference type="Proteomes" id="UP001500620">
    <property type="component" value="Unassembled WGS sequence"/>
</dbReference>
<dbReference type="SUPFAM" id="SSF53335">
    <property type="entry name" value="S-adenosyl-L-methionine-dependent methyltransferases"/>
    <property type="match status" value="1"/>
</dbReference>
<dbReference type="Pfam" id="PF08241">
    <property type="entry name" value="Methyltransf_11"/>
    <property type="match status" value="1"/>
</dbReference>
<gene>
    <name evidence="2" type="ORF">GCM10022255_064920</name>
</gene>
<keyword evidence="3" id="KW-1185">Reference proteome</keyword>